<feature type="transmembrane region" description="Helical" evidence="1">
    <location>
        <begin position="191"/>
        <end position="213"/>
    </location>
</feature>
<dbReference type="EMBL" id="PSRQ01000046">
    <property type="protein sequence ID" value="PWU23083.1"/>
    <property type="molecule type" value="Genomic_DNA"/>
</dbReference>
<accession>A0A317JT75</accession>
<evidence type="ECO:0000256" key="1">
    <source>
        <dbReference type="SAM" id="Phobius"/>
    </source>
</evidence>
<feature type="transmembrane region" description="Helical" evidence="1">
    <location>
        <begin position="225"/>
        <end position="243"/>
    </location>
</feature>
<evidence type="ECO:0000313" key="3">
    <source>
        <dbReference type="Proteomes" id="UP000246104"/>
    </source>
</evidence>
<evidence type="ECO:0000313" key="2">
    <source>
        <dbReference type="EMBL" id="PWU23083.1"/>
    </source>
</evidence>
<proteinExistence type="predicted"/>
<feature type="transmembrane region" description="Helical" evidence="1">
    <location>
        <begin position="6"/>
        <end position="25"/>
    </location>
</feature>
<gene>
    <name evidence="2" type="ORF">C5B42_04125</name>
</gene>
<reference evidence="2 3" key="1">
    <citation type="submission" date="2018-02" db="EMBL/GenBank/DDBJ databases">
        <title>Genomic Reconstructions from Amazon Rainforest and Pasture Soil Reveal Novel Insights into the Physiology of Candidate Phyla in Tropical Sites.</title>
        <authorList>
            <person name="Kroeger M.E."/>
            <person name="Delmont T."/>
            <person name="Eren A.M."/>
            <person name="Guo J."/>
            <person name="Meyer K.M."/>
            <person name="Khan K."/>
            <person name="Rodrigues J.L.M."/>
            <person name="Bohannan B.J.M."/>
            <person name="Tringe S."/>
            <person name="Borges C.D."/>
            <person name="Tiedje J."/>
            <person name="Tsai S.M."/>
            <person name="Nusslein K."/>
        </authorList>
    </citation>
    <scope>NUCLEOTIDE SEQUENCE [LARGE SCALE GENOMIC DNA]</scope>
    <source>
        <strain evidence="2">Amazon FNV 2010 28 9</strain>
    </source>
</reference>
<dbReference type="Proteomes" id="UP000246104">
    <property type="component" value="Unassembled WGS sequence"/>
</dbReference>
<organism evidence="2 3">
    <name type="scientific">Candidatus Cerribacteria bacterium 'Amazon FNV 2010 28 9'</name>
    <dbReference type="NCBI Taxonomy" id="2081795"/>
    <lineage>
        <taxon>Bacteria</taxon>
        <taxon>Candidatus Cerribacteria</taxon>
    </lineage>
</organism>
<keyword evidence="1" id="KW-0472">Membrane</keyword>
<keyword evidence="1" id="KW-1133">Transmembrane helix</keyword>
<protein>
    <submittedName>
        <fullName evidence="2">Uncharacterized protein</fullName>
    </submittedName>
</protein>
<dbReference type="AlphaFoldDB" id="A0A317JT75"/>
<comment type="caution">
    <text evidence="2">The sequence shown here is derived from an EMBL/GenBank/DDBJ whole genome shotgun (WGS) entry which is preliminary data.</text>
</comment>
<keyword evidence="1" id="KW-0812">Transmembrane</keyword>
<feature type="transmembrane region" description="Helical" evidence="1">
    <location>
        <begin position="112"/>
        <end position="135"/>
    </location>
</feature>
<feature type="transmembrane region" description="Helical" evidence="1">
    <location>
        <begin position="46"/>
        <end position="70"/>
    </location>
</feature>
<sequence>MNVLILIFSIMWTLFAVFVTSFSLWRKLSHERVGQEEKVFDTLLEATVLSVVVARLAFIFIQFSIFHFSFDKWIDIVQFPGSLEGVGLCVLCISFVRLLGETWRDRVEITDYVSISLALFLFLHSLGNGINALFLNIGAVVTGGSTHLSFLGSLILFMFSIVYLGLYLFLNKIEKEYRTFMWYRSSRRSAQTGFVVACFFIGYGLIGFLLGWFTPSVVTFAGINFDPLLKLLVMVGGVVVLYVRSGRTLFKQK</sequence>
<name>A0A317JT75_9BACT</name>
<feature type="transmembrane region" description="Helical" evidence="1">
    <location>
        <begin position="82"/>
        <end position="100"/>
    </location>
</feature>
<feature type="transmembrane region" description="Helical" evidence="1">
    <location>
        <begin position="147"/>
        <end position="170"/>
    </location>
</feature>